<evidence type="ECO:0000256" key="1">
    <source>
        <dbReference type="ARBA" id="ARBA00001060"/>
    </source>
</evidence>
<evidence type="ECO:0000259" key="14">
    <source>
        <dbReference type="PROSITE" id="PS51410"/>
    </source>
</evidence>
<evidence type="ECO:0000313" key="16">
    <source>
        <dbReference type="Proteomes" id="UP000199297"/>
    </source>
</evidence>
<comment type="similarity">
    <text evidence="4">Belongs to the biopterin-dependent aromatic amino acid hydroxylase family.</text>
</comment>
<dbReference type="RefSeq" id="WP_085282831.1">
    <property type="nucleotide sequence ID" value="NZ_FOBI01000001.1"/>
</dbReference>
<dbReference type="InterPro" id="IPR036329">
    <property type="entry name" value="Aro-AA_hydroxylase_C_sf"/>
</dbReference>
<dbReference type="InterPro" id="IPR019774">
    <property type="entry name" value="Aromatic-AA_hydroxylase_C"/>
</dbReference>
<dbReference type="InterPro" id="IPR001273">
    <property type="entry name" value="ArAA_hydroxylase"/>
</dbReference>
<dbReference type="PROSITE" id="PS51410">
    <property type="entry name" value="BH4_AAA_HYDROXYL_2"/>
    <property type="match status" value="1"/>
</dbReference>
<comment type="cofactor">
    <cofactor evidence="2 13">
        <name>Fe(2+)</name>
        <dbReference type="ChEBI" id="CHEBI:29033"/>
    </cofactor>
</comment>
<evidence type="ECO:0000256" key="5">
    <source>
        <dbReference type="ARBA" id="ARBA00011995"/>
    </source>
</evidence>
<accession>A0A1H7GLQ0</accession>
<dbReference type="NCBIfam" id="TIGR01267">
    <property type="entry name" value="Phe4hydrox_mono"/>
    <property type="match status" value="1"/>
</dbReference>
<gene>
    <name evidence="15" type="ORF">SAMN05216262_101240</name>
</gene>
<dbReference type="AlphaFoldDB" id="A0A1H7GLQ0"/>
<dbReference type="InterPro" id="IPR005960">
    <property type="entry name" value="Phe-4-hydroxylase_mono"/>
</dbReference>
<evidence type="ECO:0000256" key="3">
    <source>
        <dbReference type="ARBA" id="ARBA00005088"/>
    </source>
</evidence>
<keyword evidence="11" id="KW-0585">Phenylalanine catabolism</keyword>
<comment type="pathway">
    <text evidence="3">Amino-acid degradation; L-phenylalanine degradation; acetoacetate and fumarate from L-phenylalanine: step 1/6.</text>
</comment>
<dbReference type="PANTHER" id="PTHR11473">
    <property type="entry name" value="AROMATIC AMINO ACID HYDROXYLASE"/>
    <property type="match status" value="1"/>
</dbReference>
<dbReference type="PRINTS" id="PR00372">
    <property type="entry name" value="FYWHYDRXLASE"/>
</dbReference>
<dbReference type="GO" id="GO:0006559">
    <property type="term" value="P:L-phenylalanine catabolic process"/>
    <property type="evidence" value="ECO:0007669"/>
    <property type="project" value="UniProtKB-UniPathway"/>
</dbReference>
<keyword evidence="8" id="KW-0560">Oxidoreductase</keyword>
<dbReference type="Proteomes" id="UP000199297">
    <property type="component" value="Unassembled WGS sequence"/>
</dbReference>
<evidence type="ECO:0000256" key="8">
    <source>
        <dbReference type="ARBA" id="ARBA00023002"/>
    </source>
</evidence>
<keyword evidence="16" id="KW-1185">Reference proteome</keyword>
<evidence type="ECO:0000256" key="9">
    <source>
        <dbReference type="ARBA" id="ARBA00023004"/>
    </source>
</evidence>
<name>A0A1H7GLQ0_9GAMM</name>
<evidence type="ECO:0000256" key="11">
    <source>
        <dbReference type="ARBA" id="ARBA00023232"/>
    </source>
</evidence>
<evidence type="ECO:0000256" key="7">
    <source>
        <dbReference type="ARBA" id="ARBA00022723"/>
    </source>
</evidence>
<dbReference type="NCBIfam" id="NF008877">
    <property type="entry name" value="PRK11913.1-2"/>
    <property type="match status" value="1"/>
</dbReference>
<dbReference type="CDD" id="cd03348">
    <property type="entry name" value="pro_PheOH"/>
    <property type="match status" value="1"/>
</dbReference>
<evidence type="ECO:0000256" key="2">
    <source>
        <dbReference type="ARBA" id="ARBA00001954"/>
    </source>
</evidence>
<dbReference type="SUPFAM" id="SSF56534">
    <property type="entry name" value="Aromatic aminoacid monoxygenases, catalytic and oligomerization domains"/>
    <property type="match status" value="1"/>
</dbReference>
<dbReference type="Gene3D" id="1.10.800.10">
    <property type="entry name" value="Aromatic amino acid hydroxylase"/>
    <property type="match status" value="1"/>
</dbReference>
<keyword evidence="9 13" id="KW-0408">Iron</keyword>
<feature type="binding site" evidence="13">
    <location>
        <position position="167"/>
    </location>
    <ligand>
        <name>Fe cation</name>
        <dbReference type="ChEBI" id="CHEBI:24875"/>
    </ligand>
</feature>
<keyword evidence="7 13" id="KW-0479">Metal-binding</keyword>
<evidence type="ECO:0000256" key="13">
    <source>
        <dbReference type="PIRSR" id="PIRSR601273-2"/>
    </source>
</evidence>
<dbReference type="STRING" id="641665.GCA_002104455_00464"/>
<dbReference type="UniPathway" id="UPA00139">
    <property type="reaction ID" value="UER00337"/>
</dbReference>
<reference evidence="16" key="1">
    <citation type="submission" date="2016-10" db="EMBL/GenBank/DDBJ databases">
        <authorList>
            <person name="Varghese N."/>
            <person name="Submissions S."/>
        </authorList>
    </citation>
    <scope>NUCLEOTIDE SEQUENCE [LARGE SCALE GENOMIC DNA]</scope>
    <source>
        <strain evidence="16">CGMCC 1.9127</strain>
    </source>
</reference>
<dbReference type="OrthoDB" id="9780502at2"/>
<proteinExistence type="inferred from homology"/>
<dbReference type="GO" id="GO:0004505">
    <property type="term" value="F:phenylalanine 4-monooxygenase activity"/>
    <property type="evidence" value="ECO:0007669"/>
    <property type="project" value="UniProtKB-EC"/>
</dbReference>
<evidence type="ECO:0000256" key="4">
    <source>
        <dbReference type="ARBA" id="ARBA00009712"/>
    </source>
</evidence>
<dbReference type="PANTHER" id="PTHR11473:SF24">
    <property type="entry name" value="PHENYLALANINE-4-HYDROXYLASE"/>
    <property type="match status" value="1"/>
</dbReference>
<protein>
    <recommendedName>
        <fullName evidence="6">Phenylalanine-4-hydroxylase</fullName>
        <ecNumber evidence="5">1.14.16.1</ecNumber>
    </recommendedName>
    <alternativeName>
        <fullName evidence="12">Phe-4-monooxygenase</fullName>
    </alternativeName>
</protein>
<evidence type="ECO:0000256" key="6">
    <source>
        <dbReference type="ARBA" id="ARBA00020276"/>
    </source>
</evidence>
<evidence type="ECO:0000313" key="15">
    <source>
        <dbReference type="EMBL" id="SEK39083.1"/>
    </source>
</evidence>
<feature type="binding site" evidence="13">
    <location>
        <position position="127"/>
    </location>
    <ligand>
        <name>Fe cation</name>
        <dbReference type="ChEBI" id="CHEBI:24875"/>
    </ligand>
</feature>
<evidence type="ECO:0000256" key="10">
    <source>
        <dbReference type="ARBA" id="ARBA00023033"/>
    </source>
</evidence>
<sequence length="270" mass="30660">MAKATKYVSKVADEHGNIAWSAAENQIWHELITRQLSIVNESACDEFIAGLAKLNLPQDRIPQLNEVSEVLNAETGWRCEPVPALIGFGEFFRLLSERKFPVATFIRSRAEFDYLQEPDIFHEIYGHCPLLTNPSFADFTQAYGKMGLNATKEQRVFLARLYWFTVEFGLLDTPKGLRVYGGGILSSPSETDYALNDKHVERKPLEVLDVLRTQYRIDILQPVYFMLTKVSDLDEIRKLEVDDIMALIEQAQALGLHPAKFETKSTSKAS</sequence>
<dbReference type="EC" id="1.14.16.1" evidence="5"/>
<dbReference type="GO" id="GO:0005506">
    <property type="term" value="F:iron ion binding"/>
    <property type="evidence" value="ECO:0007669"/>
    <property type="project" value="InterPro"/>
</dbReference>
<feature type="binding site" evidence="13">
    <location>
        <position position="122"/>
    </location>
    <ligand>
        <name>Fe cation</name>
        <dbReference type="ChEBI" id="CHEBI:24875"/>
    </ligand>
</feature>
<comment type="catalytic activity">
    <reaction evidence="1">
        <text>(6R)-L-erythro-5,6,7,8-tetrahydrobiopterin + L-phenylalanine + O2 = (4aS,6R)-4a-hydroxy-L-erythro-5,6,7,8-tetrahydrobiopterin + L-tyrosine</text>
        <dbReference type="Rhea" id="RHEA:20273"/>
        <dbReference type="ChEBI" id="CHEBI:15379"/>
        <dbReference type="ChEBI" id="CHEBI:15642"/>
        <dbReference type="ChEBI" id="CHEBI:58095"/>
        <dbReference type="ChEBI" id="CHEBI:58315"/>
        <dbReference type="ChEBI" id="CHEBI:59560"/>
        <dbReference type="EC" id="1.14.16.1"/>
    </reaction>
</comment>
<feature type="domain" description="Biopterin-dependent aromatic amino acid hydroxylase family profile" evidence="14">
    <location>
        <begin position="1"/>
        <end position="270"/>
    </location>
</feature>
<dbReference type="InterPro" id="IPR018301">
    <property type="entry name" value="ArAA_hydroxylase_Fe/CU_BS"/>
</dbReference>
<dbReference type="PROSITE" id="PS00367">
    <property type="entry name" value="BH4_AAA_HYDROXYL_1"/>
    <property type="match status" value="1"/>
</dbReference>
<dbReference type="EMBL" id="FOBI01000001">
    <property type="protein sequence ID" value="SEK39083.1"/>
    <property type="molecule type" value="Genomic_DNA"/>
</dbReference>
<dbReference type="InterPro" id="IPR036951">
    <property type="entry name" value="ArAA_hydroxylase_sf"/>
</dbReference>
<organism evidence="15 16">
    <name type="scientific">Colwellia chukchiensis</name>
    <dbReference type="NCBI Taxonomy" id="641665"/>
    <lineage>
        <taxon>Bacteria</taxon>
        <taxon>Pseudomonadati</taxon>
        <taxon>Pseudomonadota</taxon>
        <taxon>Gammaproteobacteria</taxon>
        <taxon>Alteromonadales</taxon>
        <taxon>Colwelliaceae</taxon>
        <taxon>Colwellia</taxon>
    </lineage>
</organism>
<dbReference type="Pfam" id="PF00351">
    <property type="entry name" value="Biopterin_H"/>
    <property type="match status" value="1"/>
</dbReference>
<evidence type="ECO:0000256" key="12">
    <source>
        <dbReference type="ARBA" id="ARBA00029922"/>
    </source>
</evidence>
<keyword evidence="10" id="KW-0503">Monooxygenase</keyword>